<evidence type="ECO:0000256" key="1">
    <source>
        <dbReference type="ARBA" id="ARBA00001974"/>
    </source>
</evidence>
<dbReference type="Gene3D" id="3.30.465.10">
    <property type="match status" value="1"/>
</dbReference>
<dbReference type="AlphaFoldDB" id="A0A0X3VHA2"/>
<evidence type="ECO:0000256" key="2">
    <source>
        <dbReference type="ARBA" id="ARBA00005466"/>
    </source>
</evidence>
<dbReference type="PANTHER" id="PTHR42973">
    <property type="entry name" value="BINDING OXIDOREDUCTASE, PUTATIVE (AFU_ORTHOLOGUE AFUA_1G17690)-RELATED"/>
    <property type="match status" value="1"/>
</dbReference>
<comment type="caution">
    <text evidence="8">The sequence shown here is derived from an EMBL/GenBank/DDBJ whole genome shotgun (WGS) entry which is preliminary data.</text>
</comment>
<keyword evidence="4" id="KW-0274">FAD</keyword>
<evidence type="ECO:0000256" key="5">
    <source>
        <dbReference type="ARBA" id="ARBA00023002"/>
    </source>
</evidence>
<keyword evidence="9" id="KW-1185">Reference proteome</keyword>
<dbReference type="InterPro" id="IPR050416">
    <property type="entry name" value="FAD-linked_Oxidoreductase"/>
</dbReference>
<evidence type="ECO:0000313" key="8">
    <source>
        <dbReference type="EMBL" id="KUL43767.1"/>
    </source>
</evidence>
<dbReference type="InterPro" id="IPR016169">
    <property type="entry name" value="FAD-bd_PCMH_sub2"/>
</dbReference>
<reference evidence="9" key="1">
    <citation type="submission" date="2015-10" db="EMBL/GenBank/DDBJ databases">
        <authorList>
            <person name="Ju K.-S."/>
            <person name="Doroghazi J.R."/>
            <person name="Metcalf W.W."/>
        </authorList>
    </citation>
    <scope>NUCLEOTIDE SEQUENCE [LARGE SCALE GENOMIC DNA]</scope>
    <source>
        <strain evidence="9">NRRL 3151</strain>
    </source>
</reference>
<organism evidence="8 9">
    <name type="scientific">Streptomyces regalis</name>
    <dbReference type="NCBI Taxonomy" id="68262"/>
    <lineage>
        <taxon>Bacteria</taxon>
        <taxon>Bacillati</taxon>
        <taxon>Actinomycetota</taxon>
        <taxon>Actinomycetes</taxon>
        <taxon>Kitasatosporales</taxon>
        <taxon>Streptomycetaceae</taxon>
        <taxon>Streptomyces</taxon>
    </lineage>
</organism>
<dbReference type="PROSITE" id="PS51387">
    <property type="entry name" value="FAD_PCMH"/>
    <property type="match status" value="1"/>
</dbReference>
<feature type="region of interest" description="Disordered" evidence="6">
    <location>
        <begin position="1"/>
        <end position="20"/>
    </location>
</feature>
<dbReference type="InterPro" id="IPR006094">
    <property type="entry name" value="Oxid_FAD_bind_N"/>
</dbReference>
<dbReference type="EMBL" id="LLZG01000030">
    <property type="protein sequence ID" value="KUL43767.1"/>
    <property type="molecule type" value="Genomic_DNA"/>
</dbReference>
<dbReference type="GO" id="GO:0016491">
    <property type="term" value="F:oxidoreductase activity"/>
    <property type="evidence" value="ECO:0007669"/>
    <property type="project" value="UniProtKB-KW"/>
</dbReference>
<proteinExistence type="inferred from homology"/>
<dbReference type="Pfam" id="PF08031">
    <property type="entry name" value="BBE"/>
    <property type="match status" value="1"/>
</dbReference>
<dbReference type="Pfam" id="PF01565">
    <property type="entry name" value="FAD_binding_4"/>
    <property type="match status" value="1"/>
</dbReference>
<dbReference type="Proteomes" id="UP000053923">
    <property type="component" value="Unassembled WGS sequence"/>
</dbReference>
<dbReference type="RefSeq" id="WP_062699574.1">
    <property type="nucleotide sequence ID" value="NZ_LLZG01000030.1"/>
</dbReference>
<dbReference type="GO" id="GO:0071949">
    <property type="term" value="F:FAD binding"/>
    <property type="evidence" value="ECO:0007669"/>
    <property type="project" value="InterPro"/>
</dbReference>
<name>A0A0X3VHA2_9ACTN</name>
<keyword evidence="3" id="KW-0285">Flavoprotein</keyword>
<sequence>MTTASAHPQPVGPTEVGPGDPRYEALRRGFNQRWIANPEYVVVASHTTDVVTALDTFLARTATGSSPGRITVRSGGHCYENFVCGDDVAVIVDVSAMDGVYYDPQMDAYCVEAGATNWHTVTQLYRRYGLAVPGGSCYSVGAGGHICGGGFGLLSRLHGLTVDYLYAVEVVTVRDVTHAEVTVARKDSPEAALRDLWWAHTGGGGGNLGVVTRYWFRGLPQPPAQTLTRALSWSWSLFENDRDKFKALVRRYGAFFEGEQTGEGPDMLREFDFRDMFTLLKLTNRAAGKVGLILQLDGTREDSIDRLNQFLHWLAPENEYPQTPFDVQMGEHPSLYEHYIPTRLPWLTATQNLNDSGPSRCGKYKSAYHTANFTEPQLDTIFDHLTNPAYENDQALLQVDSYGGRINDADASATAVPQRSSVLKLQYQTYWTWGEDANLDGVYDYQDALEDPGIAEPHLAWIRAFYQDMYTATGGVPVVPAPEQLEPPNTDGCYINYPDVDLGDPDLNTSDQPWSHLYYGANYARLQQTKAYWDPRNVFRHAQSIRLPGTQ</sequence>
<dbReference type="InterPro" id="IPR036318">
    <property type="entry name" value="FAD-bd_PCMH-like_sf"/>
</dbReference>
<dbReference type="SUPFAM" id="SSF56176">
    <property type="entry name" value="FAD-binding/transporter-associated domain-like"/>
    <property type="match status" value="1"/>
</dbReference>
<feature type="domain" description="FAD-binding PCMH-type" evidence="7">
    <location>
        <begin position="35"/>
        <end position="221"/>
    </location>
</feature>
<gene>
    <name evidence="8" type="ORF">ADL12_06765</name>
</gene>
<dbReference type="Gene3D" id="3.40.462.20">
    <property type="match status" value="1"/>
</dbReference>
<evidence type="ECO:0000313" key="9">
    <source>
        <dbReference type="Proteomes" id="UP000053923"/>
    </source>
</evidence>
<dbReference type="InterPro" id="IPR016166">
    <property type="entry name" value="FAD-bd_PCMH"/>
</dbReference>
<protein>
    <submittedName>
        <fullName evidence="8">Isoquinoline biosynthesis protein</fullName>
    </submittedName>
</protein>
<comment type="similarity">
    <text evidence="2">Belongs to the oxygen-dependent FAD-linked oxidoreductase family.</text>
</comment>
<accession>A0A0X3VHA2</accession>
<evidence type="ECO:0000256" key="3">
    <source>
        <dbReference type="ARBA" id="ARBA00022630"/>
    </source>
</evidence>
<dbReference type="PANTHER" id="PTHR42973:SF39">
    <property type="entry name" value="FAD-BINDING PCMH-TYPE DOMAIN-CONTAINING PROTEIN"/>
    <property type="match status" value="1"/>
</dbReference>
<evidence type="ECO:0000256" key="4">
    <source>
        <dbReference type="ARBA" id="ARBA00022827"/>
    </source>
</evidence>
<evidence type="ECO:0000259" key="7">
    <source>
        <dbReference type="PROSITE" id="PS51387"/>
    </source>
</evidence>
<keyword evidence="5" id="KW-0560">Oxidoreductase</keyword>
<dbReference type="InterPro" id="IPR012951">
    <property type="entry name" value="BBE"/>
</dbReference>
<comment type="cofactor">
    <cofactor evidence="1">
        <name>FAD</name>
        <dbReference type="ChEBI" id="CHEBI:57692"/>
    </cofactor>
</comment>
<evidence type="ECO:0000256" key="6">
    <source>
        <dbReference type="SAM" id="MobiDB-lite"/>
    </source>
</evidence>